<proteinExistence type="predicted"/>
<dbReference type="PROSITE" id="PS50846">
    <property type="entry name" value="HMA_2"/>
    <property type="match status" value="1"/>
</dbReference>
<dbReference type="SUPFAM" id="SSF55008">
    <property type="entry name" value="HMA, heavy metal-associated domain"/>
    <property type="match status" value="1"/>
</dbReference>
<feature type="domain" description="HMA" evidence="2">
    <location>
        <begin position="20"/>
        <end position="89"/>
    </location>
</feature>
<reference evidence="4" key="2">
    <citation type="submission" date="2025-08" db="UniProtKB">
        <authorList>
            <consortium name="RefSeq"/>
        </authorList>
    </citation>
    <scope>IDENTIFICATION</scope>
    <source>
        <tissue evidence="4">Leaf</tissue>
    </source>
</reference>
<evidence type="ECO:0000259" key="2">
    <source>
        <dbReference type="PROSITE" id="PS50846"/>
    </source>
</evidence>
<evidence type="ECO:0000313" key="4">
    <source>
        <dbReference type="RefSeq" id="XP_056684833.1"/>
    </source>
</evidence>
<dbReference type="CDD" id="cd00371">
    <property type="entry name" value="HMA"/>
    <property type="match status" value="1"/>
</dbReference>
<reference evidence="3" key="1">
    <citation type="journal article" date="2021" name="Nat. Commun.">
        <title>Genomic analyses provide insights into spinach domestication and the genetic basis of agronomic traits.</title>
        <authorList>
            <person name="Cai X."/>
            <person name="Sun X."/>
            <person name="Xu C."/>
            <person name="Sun H."/>
            <person name="Wang X."/>
            <person name="Ge C."/>
            <person name="Zhang Z."/>
            <person name="Wang Q."/>
            <person name="Fei Z."/>
            <person name="Jiao C."/>
            <person name="Wang Q."/>
        </authorList>
    </citation>
    <scope>NUCLEOTIDE SEQUENCE [LARGE SCALE GENOMIC DNA]</scope>
    <source>
        <strain evidence="3">cv. Varoflay</strain>
    </source>
</reference>
<dbReference type="PANTHER" id="PTHR22814">
    <property type="entry name" value="COPPER TRANSPORT PROTEIN ATOX1-RELATED"/>
    <property type="match status" value="1"/>
</dbReference>
<protein>
    <submittedName>
        <fullName evidence="4">Heavy metal-associated isoprenylated plant protein 28-like isoform X1</fullName>
    </submittedName>
</protein>
<dbReference type="GeneID" id="110805482"/>
<sequence>MSNNIQLVTRTYELRVLLILNIVEFRVGIDCSGCENKVKKARSPQVRCFKISGVKDVEVDIGTQKVTVTGWAEQKKIQKAIMKTGLRVEAWTMPYNPQFQDFDHFYEQHKSFNYRPNPSSHHKNNGNIVVVHERTYDPLPLVDNNNGDDTFTMFNDDNPSGCSIM</sequence>
<dbReference type="InterPro" id="IPR036163">
    <property type="entry name" value="HMA_dom_sf"/>
</dbReference>
<dbReference type="RefSeq" id="XP_056684833.1">
    <property type="nucleotide sequence ID" value="XM_056828855.1"/>
</dbReference>
<evidence type="ECO:0000256" key="1">
    <source>
        <dbReference type="ARBA" id="ARBA00022723"/>
    </source>
</evidence>
<dbReference type="InterPro" id="IPR006121">
    <property type="entry name" value="HMA_dom"/>
</dbReference>
<dbReference type="PANTHER" id="PTHR22814:SF351">
    <property type="entry name" value="HEAVY METAL-ASSOCIATED ISOPRENYLATED PLANT PROTEIN 28"/>
    <property type="match status" value="1"/>
</dbReference>
<dbReference type="Proteomes" id="UP000813463">
    <property type="component" value="Chromosome 5"/>
</dbReference>
<dbReference type="Gene3D" id="3.30.70.100">
    <property type="match status" value="1"/>
</dbReference>
<dbReference type="Pfam" id="PF00403">
    <property type="entry name" value="HMA"/>
    <property type="match status" value="1"/>
</dbReference>
<gene>
    <name evidence="4" type="primary">LOC110805482</name>
</gene>
<keyword evidence="1" id="KW-0479">Metal-binding</keyword>
<organism evidence="3 4">
    <name type="scientific">Spinacia oleracea</name>
    <name type="common">Spinach</name>
    <dbReference type="NCBI Taxonomy" id="3562"/>
    <lineage>
        <taxon>Eukaryota</taxon>
        <taxon>Viridiplantae</taxon>
        <taxon>Streptophyta</taxon>
        <taxon>Embryophyta</taxon>
        <taxon>Tracheophyta</taxon>
        <taxon>Spermatophyta</taxon>
        <taxon>Magnoliopsida</taxon>
        <taxon>eudicotyledons</taxon>
        <taxon>Gunneridae</taxon>
        <taxon>Pentapetalae</taxon>
        <taxon>Caryophyllales</taxon>
        <taxon>Chenopodiaceae</taxon>
        <taxon>Chenopodioideae</taxon>
        <taxon>Anserineae</taxon>
        <taxon>Spinacia</taxon>
    </lineage>
</organism>
<evidence type="ECO:0000313" key="3">
    <source>
        <dbReference type="Proteomes" id="UP000813463"/>
    </source>
</evidence>
<accession>A0ABM3QNA5</accession>
<name>A0ABM3QNA5_SPIOL</name>
<keyword evidence="3" id="KW-1185">Reference proteome</keyword>